<dbReference type="EMBL" id="QUAJ01000004">
    <property type="protein sequence ID" value="REI42398.1"/>
    <property type="molecule type" value="Genomic_DNA"/>
</dbReference>
<organism evidence="1 2">
    <name type="scientific">Psychrilyobacter piezotolerans</name>
    <dbReference type="NCBI Taxonomy" id="2293438"/>
    <lineage>
        <taxon>Bacteria</taxon>
        <taxon>Fusobacteriati</taxon>
        <taxon>Fusobacteriota</taxon>
        <taxon>Fusobacteriia</taxon>
        <taxon>Fusobacteriales</taxon>
        <taxon>Fusobacteriaceae</taxon>
        <taxon>Psychrilyobacter</taxon>
    </lineage>
</organism>
<gene>
    <name evidence="1" type="ORF">DYH56_03330</name>
</gene>
<evidence type="ECO:0000313" key="1">
    <source>
        <dbReference type="EMBL" id="REI42398.1"/>
    </source>
</evidence>
<comment type="caution">
    <text evidence="1">The sequence shown here is derived from an EMBL/GenBank/DDBJ whole genome shotgun (WGS) entry which is preliminary data.</text>
</comment>
<name>A0ABX9KJ93_9FUSO</name>
<protein>
    <recommendedName>
        <fullName evidence="3">GIY-YIG domain-containing protein</fullName>
    </recommendedName>
</protein>
<evidence type="ECO:0000313" key="2">
    <source>
        <dbReference type="Proteomes" id="UP000263486"/>
    </source>
</evidence>
<accession>A0ABX9KJ93</accession>
<dbReference type="Proteomes" id="UP000263486">
    <property type="component" value="Unassembled WGS sequence"/>
</dbReference>
<keyword evidence="2" id="KW-1185">Reference proteome</keyword>
<reference evidence="1 2" key="1">
    <citation type="submission" date="2018-08" db="EMBL/GenBank/DDBJ databases">
        <title>Draft genome sequence of Psychrilyobacter sp. strain SD5 isolated from Black Sea water.</title>
        <authorList>
            <person name="Yadav S."/>
            <person name="Villanueva L."/>
            <person name="Damste J.S.S."/>
        </authorList>
    </citation>
    <scope>NUCLEOTIDE SEQUENCE [LARGE SCALE GENOMIC DNA]</scope>
    <source>
        <strain evidence="1 2">SD5</strain>
    </source>
</reference>
<sequence>MGEIIISINDDYSTTVKGKIEEEISTNTGGLYSIWAEIIDINKFINYWRDREDRYEKLKNQCKEENSSTKTSPKLPKIYSEITKITEKPFLEGTSQIIRDVKIKEKIRITKVSNYTLLYIGEAKDLRDRLKAHMNVSINTAGLKLFGSNNSTETIPLQRITEEEINTLKIDGKVPHIRNIKINYMKVNKEKKARLKLEGQLQHNYNCLIGLKSEKRFNEDMTEIINELGLPTE</sequence>
<proteinExistence type="predicted"/>
<dbReference type="RefSeq" id="WP_114641439.1">
    <property type="nucleotide sequence ID" value="NZ_JAACIO010000004.1"/>
</dbReference>
<evidence type="ECO:0008006" key="3">
    <source>
        <dbReference type="Google" id="ProtNLM"/>
    </source>
</evidence>